<name>Q4SSW5_TETNG</name>
<organism evidence="1">
    <name type="scientific">Tetraodon nigroviridis</name>
    <name type="common">Spotted green pufferfish</name>
    <name type="synonym">Chelonodon nigroviridis</name>
    <dbReference type="NCBI Taxonomy" id="99883"/>
    <lineage>
        <taxon>Eukaryota</taxon>
        <taxon>Metazoa</taxon>
        <taxon>Chordata</taxon>
        <taxon>Craniata</taxon>
        <taxon>Vertebrata</taxon>
        <taxon>Euteleostomi</taxon>
        <taxon>Actinopterygii</taxon>
        <taxon>Neopterygii</taxon>
        <taxon>Teleostei</taxon>
        <taxon>Neoteleostei</taxon>
        <taxon>Acanthomorphata</taxon>
        <taxon>Eupercaria</taxon>
        <taxon>Tetraodontiformes</taxon>
        <taxon>Tetradontoidea</taxon>
        <taxon>Tetraodontidae</taxon>
        <taxon>Tetraodon</taxon>
    </lineage>
</organism>
<dbReference type="KEGG" id="tng:GSTEN00013234G001"/>
<protein>
    <submittedName>
        <fullName evidence="1">(spotted green pufferfish) hypothetical protein</fullName>
    </submittedName>
</protein>
<evidence type="ECO:0000313" key="1">
    <source>
        <dbReference type="EMBL" id="CAF96267.1"/>
    </source>
</evidence>
<comment type="caution">
    <text evidence="1">The sequence shown here is derived from an EMBL/GenBank/DDBJ whole genome shotgun (WGS) entry which is preliminary data.</text>
</comment>
<proteinExistence type="predicted"/>
<dbReference type="EMBL" id="CAAE01014344">
    <property type="protein sequence ID" value="CAF96267.1"/>
    <property type="molecule type" value="Genomic_DNA"/>
</dbReference>
<dbReference type="AlphaFoldDB" id="Q4SSW5"/>
<accession>Q4SSW5</accession>
<sequence>MARETCKLNRKFTFLLPREGPGPPLKARPSKCLKCNTKQSIERQVMCRTKRGFRACVTQWERDE</sequence>
<reference evidence="1" key="1">
    <citation type="journal article" date="2004" name="Nature">
        <title>Genome duplication in the teleost fish Tetraodon nigroviridis reveals the early vertebrate proto-karyotype.</title>
        <authorList>
            <person name="Jaillon O."/>
            <person name="Aury J.-M."/>
            <person name="Brunet F."/>
            <person name="Petit J.-L."/>
            <person name="Stange-Thomann N."/>
            <person name="Mauceli E."/>
            <person name="Bouneau L."/>
            <person name="Fischer C."/>
            <person name="Ozouf-Costaz C."/>
            <person name="Bernot A."/>
            <person name="Nicaud S."/>
            <person name="Jaffe D."/>
            <person name="Fisher S."/>
            <person name="Lutfalla G."/>
            <person name="Dossat C."/>
            <person name="Segurens B."/>
            <person name="Dasilva C."/>
            <person name="Salanoubat M."/>
            <person name="Levy M."/>
            <person name="Boudet N."/>
            <person name="Castellano S."/>
            <person name="Anthouard V."/>
            <person name="Jubin C."/>
            <person name="Castelli V."/>
            <person name="Katinka M."/>
            <person name="Vacherie B."/>
            <person name="Biemont C."/>
            <person name="Skalli Z."/>
            <person name="Cattolico L."/>
            <person name="Poulain J."/>
            <person name="De Berardinis V."/>
            <person name="Cruaud C."/>
            <person name="Duprat S."/>
            <person name="Brottier P."/>
            <person name="Coutanceau J.-P."/>
            <person name="Gouzy J."/>
            <person name="Parra G."/>
            <person name="Lardier G."/>
            <person name="Chapple C."/>
            <person name="McKernan K.J."/>
            <person name="McEwan P."/>
            <person name="Bosak S."/>
            <person name="Kellis M."/>
            <person name="Volff J.-N."/>
            <person name="Guigo R."/>
            <person name="Zody M.C."/>
            <person name="Mesirov J."/>
            <person name="Lindblad-Toh K."/>
            <person name="Birren B."/>
            <person name="Nusbaum C."/>
            <person name="Kahn D."/>
            <person name="Robinson-Rechavi M."/>
            <person name="Laudet V."/>
            <person name="Schachter V."/>
            <person name="Quetier F."/>
            <person name="Saurin W."/>
            <person name="Scarpelli C."/>
            <person name="Wincker P."/>
            <person name="Lander E.S."/>
            <person name="Weissenbach J."/>
            <person name="Roest Crollius H."/>
        </authorList>
    </citation>
    <scope>NUCLEOTIDE SEQUENCE [LARGE SCALE GENOMIC DNA]</scope>
</reference>
<reference evidence="1" key="2">
    <citation type="submission" date="2004-02" db="EMBL/GenBank/DDBJ databases">
        <authorList>
            <consortium name="Genoscope"/>
            <consortium name="Whitehead Institute Centre for Genome Research"/>
        </authorList>
    </citation>
    <scope>NUCLEOTIDE SEQUENCE</scope>
</reference>
<gene>
    <name evidence="1" type="ORF">GSTENG00013234001</name>
</gene>